<organism evidence="1">
    <name type="scientific">bioreactor metagenome</name>
    <dbReference type="NCBI Taxonomy" id="1076179"/>
    <lineage>
        <taxon>unclassified sequences</taxon>
        <taxon>metagenomes</taxon>
        <taxon>ecological metagenomes</taxon>
    </lineage>
</organism>
<accession>A0A645CAX8</accession>
<reference evidence="1" key="1">
    <citation type="submission" date="2019-08" db="EMBL/GenBank/DDBJ databases">
        <authorList>
            <person name="Kucharzyk K."/>
            <person name="Murdoch R.W."/>
            <person name="Higgins S."/>
            <person name="Loffler F."/>
        </authorList>
    </citation>
    <scope>NUCLEOTIDE SEQUENCE</scope>
</reference>
<proteinExistence type="predicted"/>
<evidence type="ECO:0000313" key="1">
    <source>
        <dbReference type="EMBL" id="MPM74089.1"/>
    </source>
</evidence>
<dbReference type="InterPro" id="IPR008930">
    <property type="entry name" value="Terpenoid_cyclase/PrenylTrfase"/>
</dbReference>
<name>A0A645CAX8_9ZZZZ</name>
<gene>
    <name evidence="1" type="ORF">SDC9_121074</name>
</gene>
<comment type="caution">
    <text evidence="1">The sequence shown here is derived from an EMBL/GenBank/DDBJ whole genome shotgun (WGS) entry which is preliminary data.</text>
</comment>
<dbReference type="AlphaFoldDB" id="A0A645CAX8"/>
<dbReference type="SUPFAM" id="SSF48239">
    <property type="entry name" value="Terpenoid cyclases/Protein prenyltransferases"/>
    <property type="match status" value="1"/>
</dbReference>
<dbReference type="EMBL" id="VSSQ01025746">
    <property type="protein sequence ID" value="MPM74089.1"/>
    <property type="molecule type" value="Genomic_DNA"/>
</dbReference>
<protein>
    <submittedName>
        <fullName evidence="1">Uncharacterized protein</fullName>
    </submittedName>
</protein>
<sequence>MPGSADHPSRPLVSWRQHLSCLYAYNIRHFIKLGYRGDPRVQKAVDLMLSTARPDGGYLCDIHEKPSRRPPKSCIRGSAKALLAFSEQPEYRDHVRYRQLIDYFMNRHGIFKSRDHTRLVNDDMKRSSFPITWRTNLGNTLRAWQDGLWQG</sequence>